<keyword evidence="3" id="KW-1185">Reference proteome</keyword>
<gene>
    <name evidence="2" type="ORF">Scep_004555</name>
</gene>
<protein>
    <submittedName>
        <fullName evidence="2">Uncharacterized protein</fullName>
    </submittedName>
</protein>
<sequence>MVISHQSWWPDLAGEKGSNGSGSDGAVTTLVGMLEKERYKSTKTNDDSISGDGGGRWVWENIMSGPQEPSQGSGEVNSDPQHVDSNVFHKMARQMSELLNILRAHAAA</sequence>
<accession>A0AAP0KSY5</accession>
<name>A0AAP0KSY5_9MAGN</name>
<evidence type="ECO:0000256" key="1">
    <source>
        <dbReference type="SAM" id="MobiDB-lite"/>
    </source>
</evidence>
<feature type="region of interest" description="Disordered" evidence="1">
    <location>
        <begin position="1"/>
        <end position="82"/>
    </location>
</feature>
<evidence type="ECO:0000313" key="3">
    <source>
        <dbReference type="Proteomes" id="UP001419268"/>
    </source>
</evidence>
<feature type="compositionally biased region" description="Basic and acidic residues" evidence="1">
    <location>
        <begin position="34"/>
        <end position="46"/>
    </location>
</feature>
<dbReference type="Proteomes" id="UP001419268">
    <property type="component" value="Unassembled WGS sequence"/>
</dbReference>
<evidence type="ECO:0000313" key="2">
    <source>
        <dbReference type="EMBL" id="KAK9157981.1"/>
    </source>
</evidence>
<comment type="caution">
    <text evidence="2">The sequence shown here is derived from an EMBL/GenBank/DDBJ whole genome shotgun (WGS) entry which is preliminary data.</text>
</comment>
<reference evidence="2 3" key="1">
    <citation type="submission" date="2024-01" db="EMBL/GenBank/DDBJ databases">
        <title>Genome assemblies of Stephania.</title>
        <authorList>
            <person name="Yang L."/>
        </authorList>
    </citation>
    <scope>NUCLEOTIDE SEQUENCE [LARGE SCALE GENOMIC DNA]</scope>
    <source>
        <strain evidence="2">JXDWG</strain>
        <tissue evidence="2">Leaf</tissue>
    </source>
</reference>
<proteinExistence type="predicted"/>
<dbReference type="AlphaFoldDB" id="A0AAP0KSY5"/>
<feature type="compositionally biased region" description="Polar residues" evidence="1">
    <location>
        <begin position="67"/>
        <end position="82"/>
    </location>
</feature>
<dbReference type="EMBL" id="JBBNAG010000002">
    <property type="protein sequence ID" value="KAK9157981.1"/>
    <property type="molecule type" value="Genomic_DNA"/>
</dbReference>
<organism evidence="2 3">
    <name type="scientific">Stephania cephalantha</name>
    <dbReference type="NCBI Taxonomy" id="152367"/>
    <lineage>
        <taxon>Eukaryota</taxon>
        <taxon>Viridiplantae</taxon>
        <taxon>Streptophyta</taxon>
        <taxon>Embryophyta</taxon>
        <taxon>Tracheophyta</taxon>
        <taxon>Spermatophyta</taxon>
        <taxon>Magnoliopsida</taxon>
        <taxon>Ranunculales</taxon>
        <taxon>Menispermaceae</taxon>
        <taxon>Menispermoideae</taxon>
        <taxon>Cissampelideae</taxon>
        <taxon>Stephania</taxon>
    </lineage>
</organism>